<dbReference type="InterPro" id="IPR029491">
    <property type="entry name" value="Helicase_HTH"/>
</dbReference>
<reference evidence="2 3" key="1">
    <citation type="journal article" date="2015" name="Genome Announc.">
        <title>Expanding the biotechnology potential of lactobacilli through comparative genomics of 213 strains and associated genera.</title>
        <authorList>
            <person name="Sun Z."/>
            <person name="Harris H.M."/>
            <person name="McCann A."/>
            <person name="Guo C."/>
            <person name="Argimon S."/>
            <person name="Zhang W."/>
            <person name="Yang X."/>
            <person name="Jeffery I.B."/>
            <person name="Cooney J.C."/>
            <person name="Kagawa T.F."/>
            <person name="Liu W."/>
            <person name="Song Y."/>
            <person name="Salvetti E."/>
            <person name="Wrobel A."/>
            <person name="Rasinkangas P."/>
            <person name="Parkhill J."/>
            <person name="Rea M.C."/>
            <person name="O'Sullivan O."/>
            <person name="Ritari J."/>
            <person name="Douillard F.P."/>
            <person name="Paul Ross R."/>
            <person name="Yang R."/>
            <person name="Briner A.E."/>
            <person name="Felis G.E."/>
            <person name="de Vos W.M."/>
            <person name="Barrangou R."/>
            <person name="Klaenhammer T.R."/>
            <person name="Caufield P.W."/>
            <person name="Cui Y."/>
            <person name="Zhang H."/>
            <person name="O'Toole P.W."/>
        </authorList>
    </citation>
    <scope>NUCLEOTIDE SEQUENCE [LARGE SCALE GENOMIC DNA]</scope>
    <source>
        <strain evidence="2 3">DSM 24302</strain>
    </source>
</reference>
<evidence type="ECO:0000313" key="3">
    <source>
        <dbReference type="Proteomes" id="UP000051256"/>
    </source>
</evidence>
<evidence type="ECO:0000313" key="2">
    <source>
        <dbReference type="EMBL" id="KRM93805.1"/>
    </source>
</evidence>
<proteinExistence type="predicted"/>
<keyword evidence="3" id="KW-1185">Reference proteome</keyword>
<sequence length="325" mass="37556">MAPDLILLFTNTTEYRRPKVFENILNGKKTVSNLFWGLEYGLLPELGMLHGKNIQIKPEDIGNLIENKLVVTDESGAIKLTELGDQKQRQLSRLLPPLLGDVTKSLRVNQFKDRFLLASQVTSEYSYQNTKYYPLSIQLFDSFVVKRWFQVNKAQLPTALLTPLTQYLTDLKPQLADIFARELVGHENGGQTYQQLALELQVTPEIVELISLHLYTNFADYLMNHSQNTLQPLVTDLWGDNWTTSSKQTYQLFINHHASIEQIAKQRQIRPSTVREHLLEAAIWLPVANFPYANILTNQNSTTNNKEIEFFKFRLKQIYRSKVNE</sequence>
<dbReference type="STRING" id="1423802.FC56_GL000524"/>
<dbReference type="Pfam" id="PF14493">
    <property type="entry name" value="HTH_40"/>
    <property type="match status" value="1"/>
</dbReference>
<evidence type="ECO:0000259" key="1">
    <source>
        <dbReference type="Pfam" id="PF14493"/>
    </source>
</evidence>
<feature type="domain" description="Helicase Helix-turn-helix" evidence="1">
    <location>
        <begin position="246"/>
        <end position="298"/>
    </location>
</feature>
<dbReference type="AlphaFoldDB" id="A0A0R2CPW1"/>
<organism evidence="2 3">
    <name type="scientific">Lentilactobacillus senioris DSM 24302 = JCM 17472</name>
    <dbReference type="NCBI Taxonomy" id="1423802"/>
    <lineage>
        <taxon>Bacteria</taxon>
        <taxon>Bacillati</taxon>
        <taxon>Bacillota</taxon>
        <taxon>Bacilli</taxon>
        <taxon>Lactobacillales</taxon>
        <taxon>Lactobacillaceae</taxon>
        <taxon>Lentilactobacillus</taxon>
    </lineage>
</organism>
<dbReference type="PATRIC" id="fig|1423802.4.peg.534"/>
<dbReference type="RefSeq" id="WP_056978310.1">
    <property type="nucleotide sequence ID" value="NZ_AYZR01000008.1"/>
</dbReference>
<accession>A0A0R2CPW1</accession>
<gene>
    <name evidence="2" type="ORF">FC56_GL000524</name>
</gene>
<dbReference type="Proteomes" id="UP000051256">
    <property type="component" value="Unassembled WGS sequence"/>
</dbReference>
<dbReference type="EMBL" id="AYZR01000008">
    <property type="protein sequence ID" value="KRM93805.1"/>
    <property type="molecule type" value="Genomic_DNA"/>
</dbReference>
<protein>
    <recommendedName>
        <fullName evidence="1">Helicase Helix-turn-helix domain-containing protein</fullName>
    </recommendedName>
</protein>
<name>A0A0R2CPW1_9LACO</name>
<comment type="caution">
    <text evidence="2">The sequence shown here is derived from an EMBL/GenBank/DDBJ whole genome shotgun (WGS) entry which is preliminary data.</text>
</comment>